<organism evidence="9 10">
    <name type="scientific">Burkholderia cenocepacia</name>
    <dbReference type="NCBI Taxonomy" id="95486"/>
    <lineage>
        <taxon>Bacteria</taxon>
        <taxon>Pseudomonadati</taxon>
        <taxon>Pseudomonadota</taxon>
        <taxon>Betaproteobacteria</taxon>
        <taxon>Burkholderiales</taxon>
        <taxon>Burkholderiaceae</taxon>
        <taxon>Burkholderia</taxon>
        <taxon>Burkholderia cepacia complex</taxon>
    </lineage>
</organism>
<comment type="caution">
    <text evidence="9">The sequence shown here is derived from an EMBL/GenBank/DDBJ whole genome shotgun (WGS) entry which is preliminary data.</text>
</comment>
<evidence type="ECO:0000256" key="2">
    <source>
        <dbReference type="ARBA" id="ARBA00006464"/>
    </source>
</evidence>
<feature type="transmembrane region" description="Helical" evidence="7">
    <location>
        <begin position="43"/>
        <end position="62"/>
    </location>
</feature>
<evidence type="ECO:0000259" key="8">
    <source>
        <dbReference type="Pfam" id="PF02397"/>
    </source>
</evidence>
<feature type="transmembrane region" description="Helical" evidence="7">
    <location>
        <begin position="12"/>
        <end position="31"/>
    </location>
</feature>
<feature type="domain" description="Bacterial sugar transferase" evidence="8">
    <location>
        <begin position="264"/>
        <end position="447"/>
    </location>
</feature>
<feature type="transmembrane region" description="Helical" evidence="7">
    <location>
        <begin position="74"/>
        <end position="95"/>
    </location>
</feature>
<keyword evidence="3 9" id="KW-0808">Transferase</keyword>
<keyword evidence="6 7" id="KW-0472">Membrane</keyword>
<dbReference type="AlphaFoldDB" id="A0A1V2W0X1"/>
<dbReference type="InterPro" id="IPR003362">
    <property type="entry name" value="Bact_transf"/>
</dbReference>
<dbReference type="Pfam" id="PF13727">
    <property type="entry name" value="CoA_binding_3"/>
    <property type="match status" value="1"/>
</dbReference>
<dbReference type="Proteomes" id="UP000188543">
    <property type="component" value="Unassembled WGS sequence"/>
</dbReference>
<evidence type="ECO:0000256" key="6">
    <source>
        <dbReference type="ARBA" id="ARBA00023136"/>
    </source>
</evidence>
<dbReference type="PANTHER" id="PTHR30576:SF21">
    <property type="entry name" value="UDP-GLUCOSE:UNDECAPRENYL-PHOSPHATE GLUCOSE-1-PHOSPHATE TRANSFERASE"/>
    <property type="match status" value="1"/>
</dbReference>
<evidence type="ECO:0000256" key="5">
    <source>
        <dbReference type="ARBA" id="ARBA00022989"/>
    </source>
</evidence>
<comment type="similarity">
    <text evidence="2">Belongs to the bacterial sugar transferase family.</text>
</comment>
<evidence type="ECO:0000256" key="1">
    <source>
        <dbReference type="ARBA" id="ARBA00004141"/>
    </source>
</evidence>
<dbReference type="NCBIfam" id="TIGR03025">
    <property type="entry name" value="EPS_sugtrans"/>
    <property type="match status" value="1"/>
</dbReference>
<accession>A0A1V2W0X1</accession>
<dbReference type="EMBL" id="MUTJ01000064">
    <property type="protein sequence ID" value="ONU83080.1"/>
    <property type="molecule type" value="Genomic_DNA"/>
</dbReference>
<evidence type="ECO:0000256" key="7">
    <source>
        <dbReference type="SAM" id="Phobius"/>
    </source>
</evidence>
<dbReference type="GO" id="GO:0089702">
    <property type="term" value="F:undecaprenyl-phosphate glucose phosphotransferase activity"/>
    <property type="evidence" value="ECO:0007669"/>
    <property type="project" value="TreeGrafter"/>
</dbReference>
<dbReference type="Pfam" id="PF02397">
    <property type="entry name" value="Bac_transf"/>
    <property type="match status" value="1"/>
</dbReference>
<dbReference type="InterPro" id="IPR017473">
    <property type="entry name" value="Undecaprenyl-P_gluc_Ptfrase"/>
</dbReference>
<dbReference type="GO" id="GO:0016020">
    <property type="term" value="C:membrane"/>
    <property type="evidence" value="ECO:0007669"/>
    <property type="project" value="UniProtKB-SubCell"/>
</dbReference>
<gene>
    <name evidence="9" type="ORF">A8E72_20540</name>
</gene>
<keyword evidence="5 7" id="KW-1133">Transmembrane helix</keyword>
<proteinExistence type="inferred from homology"/>
<evidence type="ECO:0000256" key="3">
    <source>
        <dbReference type="ARBA" id="ARBA00022679"/>
    </source>
</evidence>
<dbReference type="GO" id="GO:0009242">
    <property type="term" value="P:colanic acid biosynthetic process"/>
    <property type="evidence" value="ECO:0007669"/>
    <property type="project" value="TreeGrafter"/>
</dbReference>
<sequence length="455" mass="50047">MKTEHGPRHEIVVCAVDVAVIVAIAAATHRGSLGSLATLRTESLLVGVSALLAAFLLRLAGIGLDGRPHPAMRYALRTLALWLVVQGFVFVKLLALTTVTMLLLTWFFDWTVGVAIVLVLFRIALSIARRRSLRVPATPARVAVVGDSARIARLTDALGDAASHYRIVGACETIGDTLPPAALALFVETVRREHADEIWIALPLDDDATITRVIDEFRHDFVELRLMPDVSKHALFGSRIEEILGEPTISLAVPPLSRGALAAKAVFDRLFATVVLITLMPLLLAIAVAIRLTSAGPVLFTQKRRGADGRTFDIYKFRTMRVHAPSPGTVVQAKRNDPRVTKVGAFLRRTSLDELPQFINVLFGDMSVVGPRPHAVEHDAQYRTLVDGYIHRYRIKPGITGWAQVNGLRGATEQLESMQSRVEYDLYYLRNWSFALDLRIIGATVLKGIVHPNAY</sequence>
<name>A0A1V2W0X1_9BURK</name>
<feature type="transmembrane region" description="Helical" evidence="7">
    <location>
        <begin position="270"/>
        <end position="290"/>
    </location>
</feature>
<dbReference type="PANTHER" id="PTHR30576">
    <property type="entry name" value="COLANIC BIOSYNTHESIS UDP-GLUCOSE LIPID CARRIER TRANSFERASE"/>
    <property type="match status" value="1"/>
</dbReference>
<dbReference type="InterPro" id="IPR017475">
    <property type="entry name" value="EPS_sugar_tfrase"/>
</dbReference>
<protein>
    <submittedName>
        <fullName evidence="9">Undecaprenyl-phosphate glucose phosphotransferase</fullName>
    </submittedName>
</protein>
<feature type="transmembrane region" description="Helical" evidence="7">
    <location>
        <begin position="101"/>
        <end position="125"/>
    </location>
</feature>
<dbReference type="RefSeq" id="WP_077020640.1">
    <property type="nucleotide sequence ID" value="NZ_CADETK010000008.1"/>
</dbReference>
<evidence type="ECO:0000313" key="9">
    <source>
        <dbReference type="EMBL" id="ONU83080.1"/>
    </source>
</evidence>
<keyword evidence="4 7" id="KW-0812">Transmembrane</keyword>
<reference evidence="9 10" key="1">
    <citation type="submission" date="2016-08" db="EMBL/GenBank/DDBJ databases">
        <authorList>
            <person name="Seilhamer J.J."/>
        </authorList>
    </citation>
    <scope>NUCLEOTIDE SEQUENCE [LARGE SCALE GENOMIC DNA]</scope>
    <source>
        <strain evidence="9 10">VC14762</strain>
    </source>
</reference>
<dbReference type="OrthoDB" id="9808602at2"/>
<dbReference type="NCBIfam" id="TIGR03023">
    <property type="entry name" value="WcaJ_sugtrans"/>
    <property type="match status" value="1"/>
</dbReference>
<comment type="subcellular location">
    <subcellularLocation>
        <location evidence="1">Membrane</location>
        <topology evidence="1">Multi-pass membrane protein</topology>
    </subcellularLocation>
</comment>
<evidence type="ECO:0000313" key="10">
    <source>
        <dbReference type="Proteomes" id="UP000188543"/>
    </source>
</evidence>
<evidence type="ECO:0000256" key="4">
    <source>
        <dbReference type="ARBA" id="ARBA00022692"/>
    </source>
</evidence>